<dbReference type="Proteomes" id="UP000516437">
    <property type="component" value="Chromosome 6"/>
</dbReference>
<sequence length="300" mass="34043">MLCKLDVHKAYDHVNWSFLLYMLRRCGFGVKWCRWIEFCISAVKYSVIVNDTPEDFFSGTLGLRQGDPLSPFLFILVMVAFSRMLNKLVEIGAITGFNVERGGHHGVCISHLLFVDDTLILCGDEENQFRNLRCLLLCFEAVFGLKINLAKSELIPIGAVGNVEELAGILGCRVSSLPITYGLPLGARFKSIHIWDDIIERTERRLAGWKQCYLSKGGRVTLIKSILVNLPTYFLSLFPLSSSVACRLEKLQRDFLWGSNENVHKFHLLKWDKVCCPIRNGGLAIRRLTTFNKALLGKWL</sequence>
<dbReference type="Pfam" id="PF00078">
    <property type="entry name" value="RVT_1"/>
    <property type="match status" value="1"/>
</dbReference>
<dbReference type="OrthoDB" id="1932527at2759"/>
<dbReference type="AlphaFoldDB" id="A0A6A1VCR5"/>
<organism evidence="2 3">
    <name type="scientific">Morella rubra</name>
    <name type="common">Chinese bayberry</name>
    <dbReference type="NCBI Taxonomy" id="262757"/>
    <lineage>
        <taxon>Eukaryota</taxon>
        <taxon>Viridiplantae</taxon>
        <taxon>Streptophyta</taxon>
        <taxon>Embryophyta</taxon>
        <taxon>Tracheophyta</taxon>
        <taxon>Spermatophyta</taxon>
        <taxon>Magnoliopsida</taxon>
        <taxon>eudicotyledons</taxon>
        <taxon>Gunneridae</taxon>
        <taxon>Pentapetalae</taxon>
        <taxon>rosids</taxon>
        <taxon>fabids</taxon>
        <taxon>Fagales</taxon>
        <taxon>Myricaceae</taxon>
        <taxon>Morella</taxon>
    </lineage>
</organism>
<dbReference type="EMBL" id="RXIC02000024">
    <property type="protein sequence ID" value="KAB1210543.1"/>
    <property type="molecule type" value="Genomic_DNA"/>
</dbReference>
<evidence type="ECO:0000313" key="3">
    <source>
        <dbReference type="Proteomes" id="UP000516437"/>
    </source>
</evidence>
<dbReference type="SUPFAM" id="SSF56672">
    <property type="entry name" value="DNA/RNA polymerases"/>
    <property type="match status" value="1"/>
</dbReference>
<comment type="caution">
    <text evidence="2">The sequence shown here is derived from an EMBL/GenBank/DDBJ whole genome shotgun (WGS) entry which is preliminary data.</text>
</comment>
<name>A0A6A1VCR5_9ROSI</name>
<dbReference type="PANTHER" id="PTHR33116">
    <property type="entry name" value="REVERSE TRANSCRIPTASE ZINC-BINDING DOMAIN-CONTAINING PROTEIN-RELATED-RELATED"/>
    <property type="match status" value="1"/>
</dbReference>
<evidence type="ECO:0000259" key="1">
    <source>
        <dbReference type="PROSITE" id="PS50878"/>
    </source>
</evidence>
<accession>A0A6A1VCR5</accession>
<dbReference type="PROSITE" id="PS50878">
    <property type="entry name" value="RT_POL"/>
    <property type="match status" value="1"/>
</dbReference>
<keyword evidence="3" id="KW-1185">Reference proteome</keyword>
<feature type="domain" description="Reverse transcriptase" evidence="1">
    <location>
        <begin position="1"/>
        <end position="174"/>
    </location>
</feature>
<dbReference type="InterPro" id="IPR043502">
    <property type="entry name" value="DNA/RNA_pol_sf"/>
</dbReference>
<protein>
    <recommendedName>
        <fullName evidence="1">Reverse transcriptase domain-containing protein</fullName>
    </recommendedName>
</protein>
<dbReference type="PANTHER" id="PTHR33116:SF78">
    <property type="entry name" value="OS12G0587133 PROTEIN"/>
    <property type="match status" value="1"/>
</dbReference>
<dbReference type="InterPro" id="IPR000477">
    <property type="entry name" value="RT_dom"/>
</dbReference>
<evidence type="ECO:0000313" key="2">
    <source>
        <dbReference type="EMBL" id="KAB1210543.1"/>
    </source>
</evidence>
<reference evidence="2 3" key="1">
    <citation type="journal article" date="2019" name="Plant Biotechnol. J.">
        <title>The red bayberry genome and genetic basis of sex determination.</title>
        <authorList>
            <person name="Jia H.M."/>
            <person name="Jia H.J."/>
            <person name="Cai Q.L."/>
            <person name="Wang Y."/>
            <person name="Zhao H.B."/>
            <person name="Yang W.F."/>
            <person name="Wang G.Y."/>
            <person name="Li Y.H."/>
            <person name="Zhan D.L."/>
            <person name="Shen Y.T."/>
            <person name="Niu Q.F."/>
            <person name="Chang L."/>
            <person name="Qiu J."/>
            <person name="Zhao L."/>
            <person name="Xie H.B."/>
            <person name="Fu W.Y."/>
            <person name="Jin J."/>
            <person name="Li X.W."/>
            <person name="Jiao Y."/>
            <person name="Zhou C.C."/>
            <person name="Tu T."/>
            <person name="Chai C.Y."/>
            <person name="Gao J.L."/>
            <person name="Fan L.J."/>
            <person name="van de Weg E."/>
            <person name="Wang J.Y."/>
            <person name="Gao Z.S."/>
        </authorList>
    </citation>
    <scope>NUCLEOTIDE SEQUENCE [LARGE SCALE GENOMIC DNA]</scope>
    <source>
        <tissue evidence="2">Leaves</tissue>
    </source>
</reference>
<gene>
    <name evidence="2" type="ORF">CJ030_MR6G010839</name>
</gene>
<proteinExistence type="predicted"/>